<dbReference type="InterPro" id="IPR020806">
    <property type="entry name" value="PKS_PP-bd"/>
</dbReference>
<dbReference type="PROSITE" id="PS00012">
    <property type="entry name" value="PHOSPHOPANTETHEINE"/>
    <property type="match status" value="1"/>
</dbReference>
<dbReference type="Gene3D" id="1.10.1200.10">
    <property type="entry name" value="ACP-like"/>
    <property type="match status" value="1"/>
</dbReference>
<evidence type="ECO:0000259" key="6">
    <source>
        <dbReference type="PROSITE" id="PS50075"/>
    </source>
</evidence>
<keyword evidence="3" id="KW-0808">Transferase</keyword>
<dbReference type="CDD" id="cd05274">
    <property type="entry name" value="KR_FAS_SDR_x"/>
    <property type="match status" value="1"/>
</dbReference>
<dbReference type="SMART" id="SM00822">
    <property type="entry name" value="PKS_KR"/>
    <property type="match status" value="1"/>
</dbReference>
<dbReference type="PROSITE" id="PS50075">
    <property type="entry name" value="CARRIER"/>
    <property type="match status" value="1"/>
</dbReference>
<dbReference type="SMART" id="SM00823">
    <property type="entry name" value="PKS_PP"/>
    <property type="match status" value="1"/>
</dbReference>
<evidence type="ECO:0000256" key="2">
    <source>
        <dbReference type="ARBA" id="ARBA00022553"/>
    </source>
</evidence>
<evidence type="ECO:0000256" key="3">
    <source>
        <dbReference type="ARBA" id="ARBA00022679"/>
    </source>
</evidence>
<dbReference type="Gene3D" id="3.40.366.10">
    <property type="entry name" value="Malonyl-Coenzyme A Acyl Carrier Protein, domain 2"/>
    <property type="match status" value="1"/>
</dbReference>
<feature type="compositionally biased region" description="Pro residues" evidence="5">
    <location>
        <begin position="919"/>
        <end position="930"/>
    </location>
</feature>
<gene>
    <name evidence="7" type="ORF">IFM12276_55470</name>
</gene>
<dbReference type="InterPro" id="IPR006162">
    <property type="entry name" value="Ppantetheine_attach_site"/>
</dbReference>
<dbReference type="PANTHER" id="PTHR43775:SF37">
    <property type="entry name" value="SI:DKEY-61P9.11"/>
    <property type="match status" value="1"/>
</dbReference>
<dbReference type="NCBIfam" id="NF037941">
    <property type="entry name" value="PKS_NbtC"/>
    <property type="match status" value="1"/>
</dbReference>
<dbReference type="InterPro" id="IPR036291">
    <property type="entry name" value="NAD(P)-bd_dom_sf"/>
</dbReference>
<organism evidence="7 8">
    <name type="scientific">Nocardia sputorum</name>
    <dbReference type="NCBI Taxonomy" id="2984338"/>
    <lineage>
        <taxon>Bacteria</taxon>
        <taxon>Bacillati</taxon>
        <taxon>Actinomycetota</taxon>
        <taxon>Actinomycetes</taxon>
        <taxon>Mycobacteriales</taxon>
        <taxon>Nocardiaceae</taxon>
        <taxon>Nocardia</taxon>
    </lineage>
</organism>
<dbReference type="SMART" id="SM00827">
    <property type="entry name" value="PKS_AT"/>
    <property type="match status" value="1"/>
</dbReference>
<protein>
    <submittedName>
        <fullName evidence="7">Polyketide synthase MbtD</fullName>
    </submittedName>
</protein>
<feature type="domain" description="Carrier" evidence="6">
    <location>
        <begin position="937"/>
        <end position="1012"/>
    </location>
</feature>
<dbReference type="Gene3D" id="3.30.70.3290">
    <property type="match status" value="1"/>
</dbReference>
<name>A0ABM8D590_9NOCA</name>
<dbReference type="InterPro" id="IPR016035">
    <property type="entry name" value="Acyl_Trfase/lysoPLipase"/>
</dbReference>
<accession>A0ABM8D590</accession>
<dbReference type="RefSeq" id="WP_281875599.1">
    <property type="nucleotide sequence ID" value="NZ_AP026978.1"/>
</dbReference>
<dbReference type="SUPFAM" id="SSF51735">
    <property type="entry name" value="NAD(P)-binding Rossmann-fold domains"/>
    <property type="match status" value="2"/>
</dbReference>
<dbReference type="InterPro" id="IPR013968">
    <property type="entry name" value="PKS_KR"/>
</dbReference>
<dbReference type="PANTHER" id="PTHR43775">
    <property type="entry name" value="FATTY ACID SYNTHASE"/>
    <property type="match status" value="1"/>
</dbReference>
<dbReference type="InterPro" id="IPR057326">
    <property type="entry name" value="KR_dom"/>
</dbReference>
<dbReference type="EMBL" id="AP026978">
    <property type="protein sequence ID" value="BDU02519.1"/>
    <property type="molecule type" value="Genomic_DNA"/>
</dbReference>
<dbReference type="InterPro" id="IPR036736">
    <property type="entry name" value="ACP-like_sf"/>
</dbReference>
<evidence type="ECO:0000313" key="7">
    <source>
        <dbReference type="EMBL" id="BDU02519.1"/>
    </source>
</evidence>
<dbReference type="InterPro" id="IPR016036">
    <property type="entry name" value="Malonyl_transacylase_ACP-bd"/>
</dbReference>
<keyword evidence="4" id="KW-0511">Multifunctional enzyme</keyword>
<dbReference type="Gene3D" id="3.40.50.720">
    <property type="entry name" value="NAD(P)-binding Rossmann-like Domain"/>
    <property type="match status" value="1"/>
</dbReference>
<evidence type="ECO:0000256" key="5">
    <source>
        <dbReference type="SAM" id="MobiDB-lite"/>
    </source>
</evidence>
<dbReference type="SUPFAM" id="SSF47336">
    <property type="entry name" value="ACP-like"/>
    <property type="match status" value="1"/>
</dbReference>
<dbReference type="InterPro" id="IPR009081">
    <property type="entry name" value="PP-bd_ACP"/>
</dbReference>
<keyword evidence="1" id="KW-0596">Phosphopantetheine</keyword>
<evidence type="ECO:0000313" key="8">
    <source>
        <dbReference type="Proteomes" id="UP001317870"/>
    </source>
</evidence>
<evidence type="ECO:0000256" key="4">
    <source>
        <dbReference type="ARBA" id="ARBA00023268"/>
    </source>
</evidence>
<feature type="region of interest" description="Disordered" evidence="5">
    <location>
        <begin position="912"/>
        <end position="932"/>
    </location>
</feature>
<keyword evidence="2" id="KW-0597">Phosphoprotein</keyword>
<dbReference type="SUPFAM" id="SSF52151">
    <property type="entry name" value="FabD/lysophospholipase-like"/>
    <property type="match status" value="1"/>
</dbReference>
<dbReference type="InterPro" id="IPR050091">
    <property type="entry name" value="PKS_NRPS_Biosynth_Enz"/>
</dbReference>
<dbReference type="Pfam" id="PF08659">
    <property type="entry name" value="KR"/>
    <property type="match status" value="1"/>
</dbReference>
<dbReference type="InterPro" id="IPR001227">
    <property type="entry name" value="Ac_transferase_dom_sf"/>
</dbReference>
<evidence type="ECO:0000256" key="1">
    <source>
        <dbReference type="ARBA" id="ARBA00022450"/>
    </source>
</evidence>
<dbReference type="InterPro" id="IPR014043">
    <property type="entry name" value="Acyl_transferase_dom"/>
</dbReference>
<dbReference type="Proteomes" id="UP001317870">
    <property type="component" value="Chromosome"/>
</dbReference>
<dbReference type="SUPFAM" id="SSF55048">
    <property type="entry name" value="Probable ACP-binding domain of malonyl-CoA ACP transacylase"/>
    <property type="match status" value="1"/>
</dbReference>
<reference evidence="7 8" key="1">
    <citation type="submission" date="2022-11" db="EMBL/GenBank/DDBJ databases">
        <title>Genome Sequencing of Nocardia sp. ON39_IFM12276 and assembly.</title>
        <authorList>
            <person name="Shimojima M."/>
            <person name="Toyokawa M."/>
            <person name="Uesaka K."/>
        </authorList>
    </citation>
    <scope>NUCLEOTIDE SEQUENCE [LARGE SCALE GENOMIC DNA]</scope>
    <source>
        <strain evidence="7 8">IFM 12276</strain>
    </source>
</reference>
<dbReference type="Pfam" id="PF00698">
    <property type="entry name" value="Acyl_transf_1"/>
    <property type="match status" value="1"/>
</dbReference>
<keyword evidence="8" id="KW-1185">Reference proteome</keyword>
<dbReference type="Pfam" id="PF00550">
    <property type="entry name" value="PP-binding"/>
    <property type="match status" value="1"/>
</dbReference>
<proteinExistence type="predicted"/>
<sequence>MPEYRLPDGTIPVLLSSDSAEGLRAEAAAISAYCAAHPRVDPDRLAQHLFRTRIARRYRALAMVGTRDELLDALRSVAESTAHPAVVTSGGAVTARRAGFVFPGQGSQRPGMGKPYYDSSPAYRAVVDECAAVHEEHYGHARPVHYLLGSGEEYGETLWELQPARMFHLIGLAAMWRAAGVLPAATIGHSQGELAACVVAGALTLRDAVLIVTHRAQLLERDLSDGYAVAVLGAGRDECEALLARNSGWAEVSLVNSPNLTGVSGDEAAIAELVATATAQGLFAKQIQMSFPSHTSAMTRLRGEFQSALTELGSKTFTIGEIPCYGGTLGAPITAELTHHDYWYWNLRNRVRFDRAVVAATAEVDTFIEIAEHPTLQPALRENLSQIADGAAAARDFRIVGTSLRTASGLGEFTRNLAEVAVHDLHYGWQALRTGSGDPTPVLPLRDFPSTVMNPKRLWAPYQSGVEAPVPITAPPARLREEWRKLSRLGLSTPRTVRLAEHDGRADELAAALRARAPRHGAAFSDAEADTVVLLLPPIAATDEAGAVAELADFAAAAGGLAALGPGVGACWLVTTGAEAVGPDDVPSLGHSAVSAAYRSLAPDHLGIAFRHLDLPPDAATQDPAALADKILEAIHVLDEPELALRDGKLHAKRIVPAEPSDASTPPDLGEVLILGGTGYVGLEFCEQLVRGRAGRITLVNRRGDTSAVAERLRELRKLGPTEIDVVACDITDAAAVAELARRFAERPVSVVVHAAVQYAWARLEPAAVAEAVAAKVLGLGEVLRAVPQTAACTVLLCSSFVATLGGRDQALYAATNRMLDSLAVRLRAQGRDCVSVQWGLWGLPGAEHAAVEARILGAGLQSMPAAPAIEAGFADRADNSMVLSADWERLRETVEIVGLTPIFAPTLAAHEPSAPTVTPTPPPQTPAAPPEADVTETFAEILRRELGQVMLVDGPDHIDGSVPLVALGVDSLQAVDLRARIKTTLNRELPVAAIMGGASLDDVVALMSENRG</sequence>